<keyword evidence="2" id="KW-1185">Reference proteome</keyword>
<dbReference type="AlphaFoldDB" id="A0A9P7G2E4"/>
<dbReference type="EMBL" id="JABCKV010000155">
    <property type="protein sequence ID" value="KAG5642812.1"/>
    <property type="molecule type" value="Genomic_DNA"/>
</dbReference>
<gene>
    <name evidence="1" type="ORF">DXG03_002096</name>
</gene>
<reference evidence="1" key="1">
    <citation type="submission" date="2020-07" db="EMBL/GenBank/DDBJ databases">
        <authorList>
            <person name="Nieuwenhuis M."/>
            <person name="Van De Peppel L.J.J."/>
        </authorList>
    </citation>
    <scope>NUCLEOTIDE SEQUENCE</scope>
    <source>
        <strain evidence="1">AP01</strain>
        <tissue evidence="1">Mycelium</tissue>
    </source>
</reference>
<reference evidence="1" key="2">
    <citation type="submission" date="2021-10" db="EMBL/GenBank/DDBJ databases">
        <title>Phylogenomics reveals ancestral predisposition of the termite-cultivated fungus Termitomyces towards a domesticated lifestyle.</title>
        <authorList>
            <person name="Auxier B."/>
            <person name="Grum-Grzhimaylo A."/>
            <person name="Cardenas M.E."/>
            <person name="Lodge J.D."/>
            <person name="Laessoe T."/>
            <person name="Pedersen O."/>
            <person name="Smith M.E."/>
            <person name="Kuyper T.W."/>
            <person name="Franco-Molano E.A."/>
            <person name="Baroni T.J."/>
            <person name="Aanen D.K."/>
        </authorList>
    </citation>
    <scope>NUCLEOTIDE SEQUENCE</scope>
    <source>
        <strain evidence="1">AP01</strain>
        <tissue evidence="1">Mycelium</tissue>
    </source>
</reference>
<comment type="caution">
    <text evidence="1">The sequence shown here is derived from an EMBL/GenBank/DDBJ whole genome shotgun (WGS) entry which is preliminary data.</text>
</comment>
<evidence type="ECO:0000313" key="1">
    <source>
        <dbReference type="EMBL" id="KAG5642812.1"/>
    </source>
</evidence>
<proteinExistence type="predicted"/>
<organism evidence="1 2">
    <name type="scientific">Asterophora parasitica</name>
    <dbReference type="NCBI Taxonomy" id="117018"/>
    <lineage>
        <taxon>Eukaryota</taxon>
        <taxon>Fungi</taxon>
        <taxon>Dikarya</taxon>
        <taxon>Basidiomycota</taxon>
        <taxon>Agaricomycotina</taxon>
        <taxon>Agaricomycetes</taxon>
        <taxon>Agaricomycetidae</taxon>
        <taxon>Agaricales</taxon>
        <taxon>Tricholomatineae</taxon>
        <taxon>Lyophyllaceae</taxon>
        <taxon>Asterophora</taxon>
    </lineage>
</organism>
<evidence type="ECO:0000313" key="2">
    <source>
        <dbReference type="Proteomes" id="UP000775547"/>
    </source>
</evidence>
<protein>
    <submittedName>
        <fullName evidence="1">Uncharacterized protein</fullName>
    </submittedName>
</protein>
<name>A0A9P7G2E4_9AGAR</name>
<sequence>MTPMDTDQAMQTCRALSSSQEAKLVDYLDEKFLQLMRGYKKRSEATTHLPTLHHYLDAARQILSLVLQIPPIDPSTSLRTAFLLRLTSDALSSIVGYQADPETLPEALDWLDDLDQAWLAVLQAQVWDPETGAGVDLHIDAADASKGMKSSPLSQTERTRLRSLLVGSSASLEEWLETRQDREEDEDVEGMLERLGLRADFDDLFSRTLDYLGGLGGIVIDSV</sequence>
<dbReference type="OrthoDB" id="2574879at2759"/>
<dbReference type="Proteomes" id="UP000775547">
    <property type="component" value="Unassembled WGS sequence"/>
</dbReference>
<accession>A0A9P7G2E4</accession>